<evidence type="ECO:0000313" key="4">
    <source>
        <dbReference type="Proteomes" id="UP000199118"/>
    </source>
</evidence>
<sequence length="222" mass="22988">MTLELSGKAALVTGASRGLGRALAEALGARGAEIIAVARTVGGLEELDDAIRAAGGPGATLVPLDVTDDPGLERLGAAIHQRWGRLDLWVHAAVHAPPLSPAEHADAKDWDKTFAVNARATARLIRVVDPLLRAAPAGRAVFFEDLVNTGPFHGAYAASQAAARALTGAWAEEAAAFRHEVLHLAPPAMPTALRARFRPGEDREALTPPAAAAAALLPDLLG</sequence>
<dbReference type="EMBL" id="FNMZ01000001">
    <property type="protein sequence ID" value="SDW34676.1"/>
    <property type="molecule type" value="Genomic_DNA"/>
</dbReference>
<dbReference type="STRING" id="356660.SAMN05444336_101761"/>
<dbReference type="PANTHER" id="PTHR44196:SF4">
    <property type="entry name" value="SHORT CHAIN DEHYDROGENASE"/>
    <property type="match status" value="1"/>
</dbReference>
<dbReference type="SUPFAM" id="SSF51735">
    <property type="entry name" value="NAD(P)-binding Rossmann-fold domains"/>
    <property type="match status" value="1"/>
</dbReference>
<evidence type="ECO:0000256" key="2">
    <source>
        <dbReference type="ARBA" id="ARBA00023002"/>
    </source>
</evidence>
<dbReference type="PRINTS" id="PR00081">
    <property type="entry name" value="GDHRDH"/>
</dbReference>
<comment type="similarity">
    <text evidence="1">Belongs to the short-chain dehydrogenases/reductases (SDR) family.</text>
</comment>
<dbReference type="RefSeq" id="WP_176954606.1">
    <property type="nucleotide sequence ID" value="NZ_FNMZ01000001.1"/>
</dbReference>
<dbReference type="AlphaFoldDB" id="A0A1H2SSR3"/>
<keyword evidence="2" id="KW-0560">Oxidoreductase</keyword>
<name>A0A1H2SSR3_9RHOB</name>
<dbReference type="CDD" id="cd05233">
    <property type="entry name" value="SDR_c"/>
    <property type="match status" value="1"/>
</dbReference>
<evidence type="ECO:0000256" key="1">
    <source>
        <dbReference type="ARBA" id="ARBA00006484"/>
    </source>
</evidence>
<dbReference type="Pfam" id="PF00106">
    <property type="entry name" value="adh_short"/>
    <property type="match status" value="1"/>
</dbReference>
<proteinExistence type="inferred from homology"/>
<dbReference type="InterPro" id="IPR036291">
    <property type="entry name" value="NAD(P)-bd_dom_sf"/>
</dbReference>
<gene>
    <name evidence="3" type="ORF">SAMN05444336_101761</name>
</gene>
<protein>
    <submittedName>
        <fullName evidence="3">NADP-dependent 3-hydroxy acid dehydrogenase YdfG</fullName>
    </submittedName>
</protein>
<dbReference type="Proteomes" id="UP000199118">
    <property type="component" value="Unassembled WGS sequence"/>
</dbReference>
<reference evidence="3 4" key="1">
    <citation type="submission" date="2016-10" db="EMBL/GenBank/DDBJ databases">
        <authorList>
            <person name="de Groot N.N."/>
        </authorList>
    </citation>
    <scope>NUCLEOTIDE SEQUENCE [LARGE SCALE GENOMIC DNA]</scope>
    <source>
        <strain evidence="3 4">DSM 17890</strain>
    </source>
</reference>
<organism evidence="3 4">
    <name type="scientific">Albimonas donghaensis</name>
    <dbReference type="NCBI Taxonomy" id="356660"/>
    <lineage>
        <taxon>Bacteria</taxon>
        <taxon>Pseudomonadati</taxon>
        <taxon>Pseudomonadota</taxon>
        <taxon>Alphaproteobacteria</taxon>
        <taxon>Rhodobacterales</taxon>
        <taxon>Paracoccaceae</taxon>
        <taxon>Albimonas</taxon>
    </lineage>
</organism>
<dbReference type="PANTHER" id="PTHR44196">
    <property type="entry name" value="DEHYDROGENASE/REDUCTASE SDR FAMILY MEMBER 7B"/>
    <property type="match status" value="1"/>
</dbReference>
<dbReference type="Gene3D" id="3.40.50.720">
    <property type="entry name" value="NAD(P)-binding Rossmann-like Domain"/>
    <property type="match status" value="1"/>
</dbReference>
<accession>A0A1H2SSR3</accession>
<evidence type="ECO:0000313" key="3">
    <source>
        <dbReference type="EMBL" id="SDW34676.1"/>
    </source>
</evidence>
<dbReference type="GO" id="GO:0016491">
    <property type="term" value="F:oxidoreductase activity"/>
    <property type="evidence" value="ECO:0007669"/>
    <property type="project" value="UniProtKB-KW"/>
</dbReference>
<keyword evidence="4" id="KW-1185">Reference proteome</keyword>
<dbReference type="GO" id="GO:0016020">
    <property type="term" value="C:membrane"/>
    <property type="evidence" value="ECO:0007669"/>
    <property type="project" value="TreeGrafter"/>
</dbReference>
<dbReference type="InterPro" id="IPR002347">
    <property type="entry name" value="SDR_fam"/>
</dbReference>